<dbReference type="InterPro" id="IPR057336">
    <property type="entry name" value="GerAC_N"/>
</dbReference>
<comment type="caution">
    <text evidence="10">The sequence shown here is derived from an EMBL/GenBank/DDBJ whole genome shotgun (WGS) entry which is preliminary data.</text>
</comment>
<sequence length="390" mass="43333">MLIVPIFTGCWDRRELNELGISMAMGIDKAGDEYRVSIQVVQPGAVAQKTGGGIESTPVSLFESKGVTIFEALRRMTNTSPRKIYSAHLRFVVFGEEMAREGIGDTLDLLSRDNEFRKDFYLLVAKGTTAASLLSILTPLEKIPANKIYRSIDMSEKSWAPTTAVTLDDFIEDMASKGKQPVLGVIEVLGDGQQGNSPKSVQRVRPSVQIRTAGLAAFRDDKLIGWLNEEESIGYNFILNKIKSMVDHVACPAGGNVALETTHSKAEIKGRVAEGRARLKIKLNVEQNVGEVQCRLDLTQPDSLDELERLSQKSLEELVYRTLEKVQTEYKADIFGFGSAIHRSAPKSWRTVMNDWEENFEHAQVDVDATVRIKRNGTITNPITEEKGET</sequence>
<comment type="subcellular location">
    <subcellularLocation>
        <location evidence="1">Membrane</location>
        <topology evidence="1">Lipid-anchor</topology>
    </subcellularLocation>
</comment>
<evidence type="ECO:0000256" key="3">
    <source>
        <dbReference type="ARBA" id="ARBA00022544"/>
    </source>
</evidence>
<dbReference type="InterPro" id="IPR046953">
    <property type="entry name" value="Spore_GerAC-like_C"/>
</dbReference>
<dbReference type="PANTHER" id="PTHR35789:SF1">
    <property type="entry name" value="SPORE GERMINATION PROTEIN B3"/>
    <property type="match status" value="1"/>
</dbReference>
<keyword evidence="5" id="KW-0472">Membrane</keyword>
<reference evidence="10 11" key="1">
    <citation type="submission" date="2020-08" db="EMBL/GenBank/DDBJ databases">
        <title>Cohnella phylogeny.</title>
        <authorList>
            <person name="Dunlap C."/>
        </authorList>
    </citation>
    <scope>NUCLEOTIDE SEQUENCE [LARGE SCALE GENOMIC DNA]</scope>
    <source>
        <strain evidence="10 11">DSM 25241</strain>
    </source>
</reference>
<organism evidence="10 11">
    <name type="scientific">Cohnella thailandensis</name>
    <dbReference type="NCBI Taxonomy" id="557557"/>
    <lineage>
        <taxon>Bacteria</taxon>
        <taxon>Bacillati</taxon>
        <taxon>Bacillota</taxon>
        <taxon>Bacilli</taxon>
        <taxon>Bacillales</taxon>
        <taxon>Paenibacillaceae</taxon>
        <taxon>Cohnella</taxon>
    </lineage>
</organism>
<dbReference type="NCBIfam" id="TIGR02887">
    <property type="entry name" value="spore_ger_x_C"/>
    <property type="match status" value="1"/>
</dbReference>
<dbReference type="Gene3D" id="3.30.300.210">
    <property type="entry name" value="Nutrient germinant receptor protein C, domain 3"/>
    <property type="match status" value="1"/>
</dbReference>
<protein>
    <submittedName>
        <fullName evidence="10">Ger(X)C family spore germination protein</fullName>
    </submittedName>
</protein>
<keyword evidence="3" id="KW-0309">Germination</keyword>
<dbReference type="GO" id="GO:0016020">
    <property type="term" value="C:membrane"/>
    <property type="evidence" value="ECO:0007669"/>
    <property type="project" value="UniProtKB-SubCell"/>
</dbReference>
<evidence type="ECO:0000256" key="7">
    <source>
        <dbReference type="ARBA" id="ARBA00023288"/>
    </source>
</evidence>
<keyword evidence="7" id="KW-0449">Lipoprotein</keyword>
<dbReference type="RefSeq" id="WP_185122231.1">
    <property type="nucleotide sequence ID" value="NZ_JACJVQ010000019.1"/>
</dbReference>
<name>A0A841SXT2_9BACL</name>
<dbReference type="GO" id="GO:0009847">
    <property type="term" value="P:spore germination"/>
    <property type="evidence" value="ECO:0007669"/>
    <property type="project" value="InterPro"/>
</dbReference>
<evidence type="ECO:0000259" key="9">
    <source>
        <dbReference type="Pfam" id="PF25198"/>
    </source>
</evidence>
<gene>
    <name evidence="10" type="ORF">H7B67_23180</name>
</gene>
<dbReference type="PANTHER" id="PTHR35789">
    <property type="entry name" value="SPORE GERMINATION PROTEIN B3"/>
    <property type="match status" value="1"/>
</dbReference>
<evidence type="ECO:0000256" key="5">
    <source>
        <dbReference type="ARBA" id="ARBA00023136"/>
    </source>
</evidence>
<comment type="similarity">
    <text evidence="2">Belongs to the GerABKC lipoprotein family.</text>
</comment>
<feature type="domain" description="Spore germination protein N-terminal" evidence="9">
    <location>
        <begin position="12"/>
        <end position="188"/>
    </location>
</feature>
<dbReference type="InterPro" id="IPR008844">
    <property type="entry name" value="Spore_GerAC-like"/>
</dbReference>
<dbReference type="Pfam" id="PF25198">
    <property type="entry name" value="Spore_GerAC_N"/>
    <property type="match status" value="1"/>
</dbReference>
<keyword evidence="6" id="KW-0564">Palmitate</keyword>
<accession>A0A841SXT2</accession>
<dbReference type="AlphaFoldDB" id="A0A841SXT2"/>
<evidence type="ECO:0000256" key="6">
    <source>
        <dbReference type="ARBA" id="ARBA00023139"/>
    </source>
</evidence>
<dbReference type="Pfam" id="PF05504">
    <property type="entry name" value="Spore_GerAC"/>
    <property type="match status" value="1"/>
</dbReference>
<keyword evidence="4" id="KW-0732">Signal</keyword>
<dbReference type="EMBL" id="JACJVQ010000019">
    <property type="protein sequence ID" value="MBB6637043.1"/>
    <property type="molecule type" value="Genomic_DNA"/>
</dbReference>
<evidence type="ECO:0000259" key="8">
    <source>
        <dbReference type="Pfam" id="PF05504"/>
    </source>
</evidence>
<keyword evidence="11" id="KW-1185">Reference proteome</keyword>
<evidence type="ECO:0000313" key="11">
    <source>
        <dbReference type="Proteomes" id="UP000535838"/>
    </source>
</evidence>
<evidence type="ECO:0000313" key="10">
    <source>
        <dbReference type="EMBL" id="MBB6637043.1"/>
    </source>
</evidence>
<dbReference type="Proteomes" id="UP000535838">
    <property type="component" value="Unassembled WGS sequence"/>
</dbReference>
<feature type="domain" description="Spore germination GerAC-like C-terminal" evidence="8">
    <location>
        <begin position="214"/>
        <end position="377"/>
    </location>
</feature>
<evidence type="ECO:0000256" key="2">
    <source>
        <dbReference type="ARBA" id="ARBA00007886"/>
    </source>
</evidence>
<evidence type="ECO:0000256" key="4">
    <source>
        <dbReference type="ARBA" id="ARBA00022729"/>
    </source>
</evidence>
<proteinExistence type="inferred from homology"/>
<evidence type="ECO:0000256" key="1">
    <source>
        <dbReference type="ARBA" id="ARBA00004635"/>
    </source>
</evidence>
<dbReference type="InterPro" id="IPR038501">
    <property type="entry name" value="Spore_GerAC_C_sf"/>
</dbReference>